<organism evidence="1 2">
    <name type="scientific">Methyloceanibacter stevinii</name>
    <dbReference type="NCBI Taxonomy" id="1774970"/>
    <lineage>
        <taxon>Bacteria</taxon>
        <taxon>Pseudomonadati</taxon>
        <taxon>Pseudomonadota</taxon>
        <taxon>Alphaproteobacteria</taxon>
        <taxon>Hyphomicrobiales</taxon>
        <taxon>Hyphomicrobiaceae</taxon>
        <taxon>Methyloceanibacter</taxon>
    </lineage>
</organism>
<evidence type="ECO:0000313" key="1">
    <source>
        <dbReference type="EMBL" id="ODR93941.1"/>
    </source>
</evidence>
<gene>
    <name evidence="1" type="ORF">AUC70_10055</name>
</gene>
<reference evidence="1 2" key="1">
    <citation type="journal article" date="2016" name="Environ. Microbiol.">
        <title>New Methyloceanibacter diversity from North Sea sediments includes methanotroph containing solely the soluble methane monooxygenase.</title>
        <authorList>
            <person name="Vekeman B."/>
            <person name="Kerckhof F.M."/>
            <person name="Cremers G."/>
            <person name="de Vos P."/>
            <person name="Vandamme P."/>
            <person name="Boon N."/>
            <person name="Op den Camp H.J."/>
            <person name="Heylen K."/>
        </authorList>
    </citation>
    <scope>NUCLEOTIDE SEQUENCE [LARGE SCALE GENOMIC DNA]</scope>
    <source>
        <strain evidence="1 2">R-67176</strain>
    </source>
</reference>
<evidence type="ECO:0000313" key="2">
    <source>
        <dbReference type="Proteomes" id="UP000094172"/>
    </source>
</evidence>
<name>A0A1E3VKX4_9HYPH</name>
<dbReference type="Proteomes" id="UP000094172">
    <property type="component" value="Unassembled WGS sequence"/>
</dbReference>
<accession>A0A1E3VKX4</accession>
<keyword evidence="2" id="KW-1185">Reference proteome</keyword>
<dbReference type="AlphaFoldDB" id="A0A1E3VKX4"/>
<dbReference type="EMBL" id="LPWE01000013">
    <property type="protein sequence ID" value="ODR93941.1"/>
    <property type="molecule type" value="Genomic_DNA"/>
</dbReference>
<comment type="caution">
    <text evidence="1">The sequence shown here is derived from an EMBL/GenBank/DDBJ whole genome shotgun (WGS) entry which is preliminary data.</text>
</comment>
<protein>
    <submittedName>
        <fullName evidence="1">Uncharacterized protein</fullName>
    </submittedName>
</protein>
<proteinExistence type="predicted"/>
<sequence>MVPKSGLAIDSQLTLSGEGDRYIVILATRWSDRLIRDFSEHAVFKSASKIISKNKSASNLFLILTKRRCCKKQPLSLWEMIKNPLPRPSWTVVGLVNKNEVKKIRRWFGDFRILGA</sequence>